<accession>A0A1J8Q6Y6</accession>
<dbReference type="STRING" id="180088.A0A1J8Q6Y6"/>
<dbReference type="Pfam" id="PF00012">
    <property type="entry name" value="HSP70"/>
    <property type="match status" value="2"/>
</dbReference>
<keyword evidence="2" id="KW-0547">Nucleotide-binding</keyword>
<evidence type="ECO:0000256" key="2">
    <source>
        <dbReference type="ARBA" id="ARBA00022741"/>
    </source>
</evidence>
<evidence type="ECO:0000313" key="5">
    <source>
        <dbReference type="Proteomes" id="UP000183567"/>
    </source>
</evidence>
<dbReference type="EMBL" id="LVVM01002031">
    <property type="protein sequence ID" value="OJA17406.1"/>
    <property type="molecule type" value="Genomic_DNA"/>
</dbReference>
<dbReference type="PANTHER" id="PTHR19375">
    <property type="entry name" value="HEAT SHOCK PROTEIN 70KDA"/>
    <property type="match status" value="1"/>
</dbReference>
<evidence type="ECO:0000256" key="1">
    <source>
        <dbReference type="ARBA" id="ARBA00007381"/>
    </source>
</evidence>
<dbReference type="Gene3D" id="3.90.640.10">
    <property type="entry name" value="Actin, Chain A, domain 4"/>
    <property type="match status" value="1"/>
</dbReference>
<gene>
    <name evidence="4" type="ORF">AZE42_13463</name>
</gene>
<keyword evidence="5" id="KW-1185">Reference proteome</keyword>
<dbReference type="GO" id="GO:0005524">
    <property type="term" value="F:ATP binding"/>
    <property type="evidence" value="ECO:0007669"/>
    <property type="project" value="UniProtKB-KW"/>
</dbReference>
<dbReference type="Gene3D" id="2.60.34.10">
    <property type="entry name" value="Substrate Binding Domain Of DNAk, Chain A, domain 1"/>
    <property type="match status" value="1"/>
</dbReference>
<reference evidence="4 5" key="1">
    <citation type="submission" date="2016-03" db="EMBL/GenBank/DDBJ databases">
        <title>Comparative genomics of the ectomycorrhizal sister species Rhizopogon vinicolor and Rhizopogon vesiculosus (Basidiomycota: Boletales) reveals a divergence of the mating type B locus.</title>
        <authorList>
            <person name="Mujic A.B."/>
            <person name="Kuo A."/>
            <person name="Tritt A."/>
            <person name="Lipzen A."/>
            <person name="Chen C."/>
            <person name="Johnson J."/>
            <person name="Sharma A."/>
            <person name="Barry K."/>
            <person name="Grigoriev I.V."/>
            <person name="Spatafora J.W."/>
        </authorList>
    </citation>
    <scope>NUCLEOTIDE SEQUENCE [LARGE SCALE GENOMIC DNA]</scope>
    <source>
        <strain evidence="4 5">AM-OR11-056</strain>
    </source>
</reference>
<keyword evidence="3" id="KW-0067">ATP-binding</keyword>
<protein>
    <submittedName>
        <fullName evidence="4">Uncharacterized protein</fullName>
    </submittedName>
</protein>
<dbReference type="Gene3D" id="3.30.420.40">
    <property type="match status" value="2"/>
</dbReference>
<dbReference type="AlphaFoldDB" id="A0A1J8Q6Y6"/>
<dbReference type="Proteomes" id="UP000183567">
    <property type="component" value="Unassembled WGS sequence"/>
</dbReference>
<dbReference type="GO" id="GO:0140662">
    <property type="term" value="F:ATP-dependent protein folding chaperone"/>
    <property type="evidence" value="ECO:0007669"/>
    <property type="project" value="InterPro"/>
</dbReference>
<dbReference type="InterPro" id="IPR029047">
    <property type="entry name" value="HSP70_peptide-bd_sf"/>
</dbReference>
<dbReference type="FunFam" id="3.90.640.10:FF:000134">
    <property type="entry name" value="Heat shock cognate 71 kDa protein"/>
    <property type="match status" value="1"/>
</dbReference>
<organism evidence="4 5">
    <name type="scientific">Rhizopogon vesiculosus</name>
    <dbReference type="NCBI Taxonomy" id="180088"/>
    <lineage>
        <taxon>Eukaryota</taxon>
        <taxon>Fungi</taxon>
        <taxon>Dikarya</taxon>
        <taxon>Basidiomycota</taxon>
        <taxon>Agaricomycotina</taxon>
        <taxon>Agaricomycetes</taxon>
        <taxon>Agaricomycetidae</taxon>
        <taxon>Boletales</taxon>
        <taxon>Suillineae</taxon>
        <taxon>Rhizopogonaceae</taxon>
        <taxon>Rhizopogon</taxon>
    </lineage>
</organism>
<dbReference type="InterPro" id="IPR013126">
    <property type="entry name" value="Hsp_70_fam"/>
</dbReference>
<sequence>MKGISWVVVIVFNAAGLNRLVNHFIQEFKNKKDLSSSNPRALRRLQTACKRTKRTLFSAMQTILEIGSLYEGIDFVSVLTHAHFEGLCGGLFRNTLEPIEKVLQDSKIFLPAVGCKDESCRECWTRGSMSLQDQLCFTIEKMQSGGAGRDGEDNFEDLCSNLFHNTLEPVEKVLRDSKIDKGNVHEIVLVGSSTRISRIIKPVSDFFNSKESNKSITSDETWDLLLLNVIPLSLGIETAGGVMTPPLPH</sequence>
<dbReference type="OrthoDB" id="2441696at2759"/>
<evidence type="ECO:0000313" key="4">
    <source>
        <dbReference type="EMBL" id="OJA17406.1"/>
    </source>
</evidence>
<name>A0A1J8Q6Y6_9AGAM</name>
<comment type="similarity">
    <text evidence="1">Belongs to the heat shock protein 70 family.</text>
</comment>
<dbReference type="InterPro" id="IPR043129">
    <property type="entry name" value="ATPase_NBD"/>
</dbReference>
<dbReference type="SUPFAM" id="SSF53067">
    <property type="entry name" value="Actin-like ATPase domain"/>
    <property type="match status" value="2"/>
</dbReference>
<proteinExistence type="inferred from homology"/>
<comment type="caution">
    <text evidence="4">The sequence shown here is derived from an EMBL/GenBank/DDBJ whole genome shotgun (WGS) entry which is preliminary data.</text>
</comment>
<evidence type="ECO:0000256" key="3">
    <source>
        <dbReference type="ARBA" id="ARBA00022840"/>
    </source>
</evidence>